<evidence type="ECO:0000256" key="1">
    <source>
        <dbReference type="SAM" id="Phobius"/>
    </source>
</evidence>
<accession>A0A3B0VT81</accession>
<evidence type="ECO:0000313" key="2">
    <source>
        <dbReference type="EMBL" id="VAW35486.1"/>
    </source>
</evidence>
<feature type="transmembrane region" description="Helical" evidence="1">
    <location>
        <begin position="9"/>
        <end position="27"/>
    </location>
</feature>
<keyword evidence="1" id="KW-1133">Transmembrane helix</keyword>
<dbReference type="AlphaFoldDB" id="A0A3B0VT81"/>
<sequence length="89" mass="10621">MRYDKNKTIFYNILFVVFCAALFLFLWNAPPETTKKLPQDKIHQRFQNMGKKAAEQFCEKCHNPKGEVPLPKKHPPKYRCLLCHKQTRK</sequence>
<organism evidence="2">
    <name type="scientific">hydrothermal vent metagenome</name>
    <dbReference type="NCBI Taxonomy" id="652676"/>
    <lineage>
        <taxon>unclassified sequences</taxon>
        <taxon>metagenomes</taxon>
        <taxon>ecological metagenomes</taxon>
    </lineage>
</organism>
<reference evidence="2" key="1">
    <citation type="submission" date="2018-06" db="EMBL/GenBank/DDBJ databases">
        <authorList>
            <person name="Zhirakovskaya E."/>
        </authorList>
    </citation>
    <scope>NUCLEOTIDE SEQUENCE</scope>
</reference>
<protein>
    <submittedName>
        <fullName evidence="2">Uncharacterized protein</fullName>
    </submittedName>
</protein>
<dbReference type="EMBL" id="UOEX01000133">
    <property type="protein sequence ID" value="VAW35486.1"/>
    <property type="molecule type" value="Genomic_DNA"/>
</dbReference>
<keyword evidence="1" id="KW-0812">Transmembrane</keyword>
<gene>
    <name evidence="2" type="ORF">MNBD_DELTA03-43</name>
</gene>
<dbReference type="SUPFAM" id="SSF48695">
    <property type="entry name" value="Multiheme cytochromes"/>
    <property type="match status" value="1"/>
</dbReference>
<proteinExistence type="predicted"/>
<dbReference type="Gene3D" id="1.10.1130.20">
    <property type="match status" value="1"/>
</dbReference>
<name>A0A3B0VT81_9ZZZZ</name>
<dbReference type="InterPro" id="IPR036280">
    <property type="entry name" value="Multihaem_cyt_sf"/>
</dbReference>
<keyword evidence="1" id="KW-0472">Membrane</keyword>